<keyword evidence="7 9" id="KW-0030">Aminoacyl-tRNA synthetase</keyword>
<dbReference type="InterPro" id="IPR025709">
    <property type="entry name" value="Leu_tRNA-synth_edit"/>
</dbReference>
<proteinExistence type="inferred from homology"/>
<evidence type="ECO:0000256" key="10">
    <source>
        <dbReference type="RuleBase" id="RU363039"/>
    </source>
</evidence>
<dbReference type="SUPFAM" id="SSF47323">
    <property type="entry name" value="Anticodon-binding domain of a subclass of class I aminoacyl-tRNA synthetases"/>
    <property type="match status" value="1"/>
</dbReference>
<evidence type="ECO:0000259" key="13">
    <source>
        <dbReference type="Pfam" id="PF13603"/>
    </source>
</evidence>
<dbReference type="FunFam" id="3.40.50.620:FF:000003">
    <property type="entry name" value="Leucine--tRNA ligase"/>
    <property type="match status" value="1"/>
</dbReference>
<feature type="binding site" evidence="9">
    <location>
        <position position="586"/>
    </location>
    <ligand>
        <name>ATP</name>
        <dbReference type="ChEBI" id="CHEBI:30616"/>
    </ligand>
</feature>
<evidence type="ECO:0000256" key="3">
    <source>
        <dbReference type="ARBA" id="ARBA00022598"/>
    </source>
</evidence>
<accession>A0A1F8EE86</accession>
<evidence type="ECO:0000256" key="7">
    <source>
        <dbReference type="ARBA" id="ARBA00023146"/>
    </source>
</evidence>
<comment type="similarity">
    <text evidence="1 9 10">Belongs to the class-I aminoacyl-tRNA synthetase family.</text>
</comment>
<sequence>MPKYNPEKIEKKWQRYWEAKKFYHTKEGKNNYMLLTEFAYPSGNLHIGHWLAFSVPDILARYLKMTGHNVLYPTGFDAFGLPAENAAIQRNINPRDWTEDNIKQMTKQLKNTGAMFDWSRAVSTIDPAYYKWTQWIFLKMYEKGLAYREKTFVNWCPKDKTVLANEQVKDGHCDRCGTEVEQKELFQWMFKITDYADRLLDDLDKVDYPETVRVAQRNWIGRSEGALLKFPIFNSKFSKGGQEYIEVFTTRADTLFGATYLVLAPEHPMVTKLTKDENLDTINKYLEEVKNKTEIERLYIDKSKTGVNTGGYVVNPINNEKIPVWVADYVIGWYGTGAVMAVPAHDERDWDFAKKFDLSIEKVVAMAQPEGTEDGAYEDEGDLINSGEFEGVFSKEARKKIVDKLKEKGLADFKKNYKLHDWVLSRQRYWGVPIPMIHCDKCGYQPVPEKDLPVELPVLEDFKPTDDGRSPLAKAEGWTMAKCSKCGQDAERETDTMDTFVDSSWYFLRYADPINQKEFADKKKLRAWLPVPLYIGGAEHNTMHLLYSRFITKALHDLGYLDFDEPYLTRRNHGVILGPDNQKMSKSRGNVVDPDIEVKKFGADTIRMYLSFMGPYDQGGPWNTDGIQGVFRFLNRIWNFIDKPTEPKVSDKEVDKILNKATKEIGGDIRDLKFNTGVSGLMKLLNALEDKWLTKKQFGTFLKLLAPFAPHITEELWQTVLKNKKSIHLEAWPQYDEALLIDGPVDLVIQVNGTKRDVLKITKGLSEEEVKRIVLGNENIKKYLVGKDIKKFIYVKNRLTNIVI</sequence>
<feature type="domain" description="Methionyl/Leucyl tRNA synthetase" evidence="12">
    <location>
        <begin position="36"/>
        <end position="181"/>
    </location>
</feature>
<dbReference type="AlphaFoldDB" id="A0A1F8EE86"/>
<comment type="caution">
    <text evidence="9">Lacks conserved residue(s) required for the propagation of feature annotation.</text>
</comment>
<dbReference type="InterPro" id="IPR002302">
    <property type="entry name" value="Leu-tRNA-ligase"/>
</dbReference>
<evidence type="ECO:0000256" key="5">
    <source>
        <dbReference type="ARBA" id="ARBA00022840"/>
    </source>
</evidence>
<protein>
    <recommendedName>
        <fullName evidence="9">Leucine--tRNA ligase</fullName>
        <ecNumber evidence="9">6.1.1.4</ecNumber>
    </recommendedName>
    <alternativeName>
        <fullName evidence="9">Leucyl-tRNA synthetase</fullName>
        <shortName evidence="9">LeuRS</shortName>
    </alternativeName>
</protein>
<evidence type="ECO:0000256" key="4">
    <source>
        <dbReference type="ARBA" id="ARBA00022741"/>
    </source>
</evidence>
<dbReference type="FunFam" id="1.10.730.10:FF:000002">
    <property type="entry name" value="Leucine--tRNA ligase"/>
    <property type="match status" value="1"/>
</dbReference>
<dbReference type="Pfam" id="PF08264">
    <property type="entry name" value="Anticodon_1"/>
    <property type="match status" value="1"/>
</dbReference>
<dbReference type="GO" id="GO:0002161">
    <property type="term" value="F:aminoacyl-tRNA deacylase activity"/>
    <property type="evidence" value="ECO:0007669"/>
    <property type="project" value="InterPro"/>
</dbReference>
<dbReference type="GO" id="GO:0005524">
    <property type="term" value="F:ATP binding"/>
    <property type="evidence" value="ECO:0007669"/>
    <property type="project" value="UniProtKB-UniRule"/>
</dbReference>
<dbReference type="InterPro" id="IPR009080">
    <property type="entry name" value="tRNAsynth_Ia_anticodon-bd"/>
</dbReference>
<keyword evidence="5 9" id="KW-0067">ATP-binding</keyword>
<evidence type="ECO:0000259" key="11">
    <source>
        <dbReference type="Pfam" id="PF08264"/>
    </source>
</evidence>
<dbReference type="InterPro" id="IPR009008">
    <property type="entry name" value="Val/Leu/Ile-tRNA-synth_edit"/>
</dbReference>
<dbReference type="PANTHER" id="PTHR43740">
    <property type="entry name" value="LEUCYL-TRNA SYNTHETASE"/>
    <property type="match status" value="1"/>
</dbReference>
<evidence type="ECO:0000256" key="9">
    <source>
        <dbReference type="HAMAP-Rule" id="MF_00049"/>
    </source>
</evidence>
<keyword evidence="3 9" id="KW-0436">Ligase</keyword>
<dbReference type="CDD" id="cd07958">
    <property type="entry name" value="Anticodon_Ia_Leu_BEm"/>
    <property type="match status" value="1"/>
</dbReference>
<dbReference type="NCBIfam" id="TIGR00396">
    <property type="entry name" value="leuS_bact"/>
    <property type="match status" value="1"/>
</dbReference>
<dbReference type="CDD" id="cd00812">
    <property type="entry name" value="LeuRS_core"/>
    <property type="match status" value="1"/>
</dbReference>
<dbReference type="InterPro" id="IPR013155">
    <property type="entry name" value="M/V/L/I-tRNA-synth_anticd-bd"/>
</dbReference>
<dbReference type="InterPro" id="IPR015413">
    <property type="entry name" value="Methionyl/Leucyl_tRNA_Synth"/>
</dbReference>
<dbReference type="Pfam" id="PF13603">
    <property type="entry name" value="tRNA-synt_1_2"/>
    <property type="match status" value="1"/>
</dbReference>
<dbReference type="PRINTS" id="PR00985">
    <property type="entry name" value="TRNASYNTHLEU"/>
</dbReference>
<dbReference type="FunFam" id="3.40.50.620:FF:000056">
    <property type="entry name" value="Leucine--tRNA ligase"/>
    <property type="match status" value="1"/>
</dbReference>
<dbReference type="SUPFAM" id="SSF52374">
    <property type="entry name" value="Nucleotidylyl transferase"/>
    <property type="match status" value="1"/>
</dbReference>
<dbReference type="Proteomes" id="UP000176893">
    <property type="component" value="Unassembled WGS sequence"/>
</dbReference>
<evidence type="ECO:0000256" key="1">
    <source>
        <dbReference type="ARBA" id="ARBA00005594"/>
    </source>
</evidence>
<organism evidence="14 15">
    <name type="scientific">Candidatus Yanofskybacteria bacterium RIFCSPHIGHO2_01_FULL_41_26</name>
    <dbReference type="NCBI Taxonomy" id="1802661"/>
    <lineage>
        <taxon>Bacteria</taxon>
        <taxon>Candidatus Yanofskyibacteriota</taxon>
    </lineage>
</organism>
<name>A0A1F8EE86_9BACT</name>
<dbReference type="HAMAP" id="MF_00049_B">
    <property type="entry name" value="Leu_tRNA_synth_B"/>
    <property type="match status" value="1"/>
</dbReference>
<keyword evidence="2 9" id="KW-0963">Cytoplasm</keyword>
<dbReference type="Pfam" id="PF09334">
    <property type="entry name" value="tRNA-synt_1g"/>
    <property type="match status" value="1"/>
</dbReference>
<feature type="short sequence motif" description="'KMSKS' region" evidence="9">
    <location>
        <begin position="583"/>
        <end position="587"/>
    </location>
</feature>
<dbReference type="GO" id="GO:0005829">
    <property type="term" value="C:cytosol"/>
    <property type="evidence" value="ECO:0007669"/>
    <property type="project" value="TreeGrafter"/>
</dbReference>
<evidence type="ECO:0000313" key="14">
    <source>
        <dbReference type="EMBL" id="OGM99166.1"/>
    </source>
</evidence>
<feature type="domain" description="Leucyl-tRNA synthetase editing" evidence="13">
    <location>
        <begin position="217"/>
        <end position="405"/>
    </location>
</feature>
<dbReference type="GO" id="GO:0004823">
    <property type="term" value="F:leucine-tRNA ligase activity"/>
    <property type="evidence" value="ECO:0007669"/>
    <property type="project" value="UniProtKB-UniRule"/>
</dbReference>
<evidence type="ECO:0000259" key="12">
    <source>
        <dbReference type="Pfam" id="PF09334"/>
    </source>
</evidence>
<comment type="subcellular location">
    <subcellularLocation>
        <location evidence="9">Cytoplasm</location>
    </subcellularLocation>
</comment>
<dbReference type="STRING" id="1802661.A2649_02045"/>
<evidence type="ECO:0000313" key="15">
    <source>
        <dbReference type="Proteomes" id="UP000176893"/>
    </source>
</evidence>
<keyword evidence="6 9" id="KW-0648">Protein biosynthesis</keyword>
<dbReference type="Gene3D" id="3.40.50.620">
    <property type="entry name" value="HUPs"/>
    <property type="match status" value="2"/>
</dbReference>
<dbReference type="PANTHER" id="PTHR43740:SF2">
    <property type="entry name" value="LEUCINE--TRNA LIGASE, MITOCHONDRIAL"/>
    <property type="match status" value="1"/>
</dbReference>
<dbReference type="GO" id="GO:0006429">
    <property type="term" value="P:leucyl-tRNA aminoacylation"/>
    <property type="evidence" value="ECO:0007669"/>
    <property type="project" value="UniProtKB-UniRule"/>
</dbReference>
<dbReference type="EMBL" id="MGJB01000002">
    <property type="protein sequence ID" value="OGM99166.1"/>
    <property type="molecule type" value="Genomic_DNA"/>
</dbReference>
<feature type="domain" description="Methionyl/Valyl/Leucyl/Isoleucyl-tRNA synthetase anticodon-binding" evidence="11">
    <location>
        <begin position="651"/>
        <end position="768"/>
    </location>
</feature>
<reference evidence="14 15" key="1">
    <citation type="journal article" date="2016" name="Nat. Commun.">
        <title>Thousands of microbial genomes shed light on interconnected biogeochemical processes in an aquifer system.</title>
        <authorList>
            <person name="Anantharaman K."/>
            <person name="Brown C.T."/>
            <person name="Hug L.A."/>
            <person name="Sharon I."/>
            <person name="Castelle C.J."/>
            <person name="Probst A.J."/>
            <person name="Thomas B.C."/>
            <person name="Singh A."/>
            <person name="Wilkins M.J."/>
            <person name="Karaoz U."/>
            <person name="Brodie E.L."/>
            <person name="Williams K.H."/>
            <person name="Hubbard S.S."/>
            <person name="Banfield J.F."/>
        </authorList>
    </citation>
    <scope>NUCLEOTIDE SEQUENCE [LARGE SCALE GENOMIC DNA]</scope>
</reference>
<dbReference type="InterPro" id="IPR014729">
    <property type="entry name" value="Rossmann-like_a/b/a_fold"/>
</dbReference>
<dbReference type="EC" id="6.1.1.4" evidence="9"/>
<keyword evidence="4 9" id="KW-0547">Nucleotide-binding</keyword>
<evidence type="ECO:0000256" key="6">
    <source>
        <dbReference type="ARBA" id="ARBA00022917"/>
    </source>
</evidence>
<comment type="catalytic activity">
    <reaction evidence="8 9">
        <text>tRNA(Leu) + L-leucine + ATP = L-leucyl-tRNA(Leu) + AMP + diphosphate</text>
        <dbReference type="Rhea" id="RHEA:11688"/>
        <dbReference type="Rhea" id="RHEA-COMP:9613"/>
        <dbReference type="Rhea" id="RHEA-COMP:9622"/>
        <dbReference type="ChEBI" id="CHEBI:30616"/>
        <dbReference type="ChEBI" id="CHEBI:33019"/>
        <dbReference type="ChEBI" id="CHEBI:57427"/>
        <dbReference type="ChEBI" id="CHEBI:78442"/>
        <dbReference type="ChEBI" id="CHEBI:78494"/>
        <dbReference type="ChEBI" id="CHEBI:456215"/>
        <dbReference type="EC" id="6.1.1.4"/>
    </reaction>
</comment>
<dbReference type="Gene3D" id="1.10.730.10">
    <property type="entry name" value="Isoleucyl-tRNA Synthetase, Domain 1"/>
    <property type="match status" value="1"/>
</dbReference>
<comment type="caution">
    <text evidence="14">The sequence shown here is derived from an EMBL/GenBank/DDBJ whole genome shotgun (WGS) entry which is preliminary data.</text>
</comment>
<gene>
    <name evidence="9" type="primary">leuS</name>
    <name evidence="14" type="ORF">A2649_02045</name>
</gene>
<dbReference type="SUPFAM" id="SSF50677">
    <property type="entry name" value="ValRS/IleRS/LeuRS editing domain"/>
    <property type="match status" value="1"/>
</dbReference>
<evidence type="ECO:0000256" key="8">
    <source>
        <dbReference type="ARBA" id="ARBA00047469"/>
    </source>
</evidence>
<evidence type="ECO:0000256" key="2">
    <source>
        <dbReference type="ARBA" id="ARBA00022490"/>
    </source>
</evidence>